<evidence type="ECO:0000256" key="1">
    <source>
        <dbReference type="ARBA" id="ARBA00010283"/>
    </source>
</evidence>
<name>A0A4X1SZF7_PIG</name>
<comment type="similarity">
    <text evidence="1">Belongs to the XLR/SYCP3 family.</text>
</comment>
<evidence type="ECO:0000259" key="3">
    <source>
        <dbReference type="Pfam" id="PF04803"/>
    </source>
</evidence>
<dbReference type="Proteomes" id="UP000314985">
    <property type="component" value="Unassembled WGS sequence"/>
</dbReference>
<evidence type="ECO:0000313" key="4">
    <source>
        <dbReference type="Ensembl" id="ENSSSCP00070007876.1"/>
    </source>
</evidence>
<feature type="region of interest" description="Disordered" evidence="2">
    <location>
        <begin position="1"/>
        <end position="70"/>
    </location>
</feature>
<evidence type="ECO:0000313" key="5">
    <source>
        <dbReference type="Proteomes" id="UP000314985"/>
    </source>
</evidence>
<dbReference type="InterPro" id="IPR051443">
    <property type="entry name" value="XLR/SYCP3"/>
</dbReference>
<protein>
    <recommendedName>
        <fullName evidence="3">XLR/SYCP3/FAM9 domain-containing protein</fullName>
    </recommendedName>
</protein>
<dbReference type="Pfam" id="PF04803">
    <property type="entry name" value="Cor1"/>
    <property type="match status" value="1"/>
</dbReference>
<dbReference type="PANTHER" id="PTHR19368:SF18">
    <property type="entry name" value="XLR_SYCP3_FAM9 DOMAIN-CONTAINING PROTEIN"/>
    <property type="match status" value="1"/>
</dbReference>
<evidence type="ECO:0000256" key="2">
    <source>
        <dbReference type="SAM" id="MobiDB-lite"/>
    </source>
</evidence>
<reference evidence="4" key="2">
    <citation type="submission" date="2025-08" db="UniProtKB">
        <authorList>
            <consortium name="Ensembl"/>
        </authorList>
    </citation>
    <scope>IDENTIFICATION</scope>
</reference>
<feature type="compositionally biased region" description="Basic residues" evidence="2">
    <location>
        <begin position="1"/>
        <end position="13"/>
    </location>
</feature>
<dbReference type="Ensembl" id="ENSSSCT00070009598.1">
    <property type="protein sequence ID" value="ENSSSCP00070007876.1"/>
    <property type="gene ID" value="ENSSSCG00070005064.1"/>
</dbReference>
<proteinExistence type="inferred from homology"/>
<dbReference type="AlphaFoldDB" id="A0A4X1SZF7"/>
<accession>A0A4X1SZF7</accession>
<organism evidence="4 5">
    <name type="scientific">Sus scrofa</name>
    <name type="common">Pig</name>
    <dbReference type="NCBI Taxonomy" id="9823"/>
    <lineage>
        <taxon>Eukaryota</taxon>
        <taxon>Metazoa</taxon>
        <taxon>Chordata</taxon>
        <taxon>Craniata</taxon>
        <taxon>Vertebrata</taxon>
        <taxon>Euteleostomi</taxon>
        <taxon>Mammalia</taxon>
        <taxon>Eutheria</taxon>
        <taxon>Laurasiatheria</taxon>
        <taxon>Artiodactyla</taxon>
        <taxon>Suina</taxon>
        <taxon>Suidae</taxon>
        <taxon>Sus</taxon>
    </lineage>
</organism>
<dbReference type="InterPro" id="IPR006888">
    <property type="entry name" value="XLR/SYCP3/FAM9_dom"/>
</dbReference>
<dbReference type="PANTHER" id="PTHR19368">
    <property type="entry name" value="XLR/SCP3/FAM9"/>
    <property type="match status" value="1"/>
</dbReference>
<sequence length="218" mass="25387">MAPAARRRLRKPVRAPPMEPRGMEVYDVEGQESRGPSGPEDVPEGTVSPDTFAERSTRVPRVTGSQSSTGDIKKVLHAKRKRFITNTNSSVKTINQKIEHVWKTQEEQRRKLYREYSQQFVTLFLEWDISVQKTKEEEEKLANLCHEQQKIFQQARIVQSRRLKKIKNLYDQFLKSMADFEKDHEHLLTDEQSEVRQGMAMLQDTIVMETVSSVNIKN</sequence>
<reference evidence="5" key="1">
    <citation type="submission" date="2017-08" db="EMBL/GenBank/DDBJ databases">
        <title>USMARCv1.0.</title>
        <authorList>
            <person name="Hannum G.I."/>
            <person name="Koren S."/>
            <person name="Schroeder S.G."/>
            <person name="Chin S.C."/>
            <person name="Nonneman D.J."/>
            <person name="Becker S.A."/>
            <person name="Rosen B.D."/>
            <person name="Bickhart D.M."/>
            <person name="Putnam N.H."/>
            <person name="Green R.E."/>
            <person name="Tuggle C.K."/>
            <person name="Liu H."/>
            <person name="Rohrer G.A."/>
            <person name="Warr A."/>
            <person name="Hall R."/>
            <person name="Kim K."/>
            <person name="Hume D.A."/>
            <person name="Talbot R."/>
            <person name="Chow W."/>
            <person name="Howe K."/>
            <person name="Schwartz A.S."/>
            <person name="Watson M."/>
            <person name="Archibald A.L."/>
            <person name="Phillippy A.M."/>
            <person name="Smith T.P.L."/>
        </authorList>
    </citation>
    <scope>NUCLEOTIDE SEQUENCE [LARGE SCALE GENOMIC DNA]</scope>
</reference>
<feature type="domain" description="XLR/SYCP3/FAM9" evidence="3">
    <location>
        <begin position="74"/>
        <end position="204"/>
    </location>
</feature>